<dbReference type="EMBL" id="BLKM01001701">
    <property type="protein sequence ID" value="GFG40290.1"/>
    <property type="molecule type" value="Genomic_DNA"/>
</dbReference>
<name>A0A6L2Q8G8_COPFO</name>
<evidence type="ECO:0000313" key="3">
    <source>
        <dbReference type="Proteomes" id="UP000502823"/>
    </source>
</evidence>
<feature type="compositionally biased region" description="Low complexity" evidence="1">
    <location>
        <begin position="229"/>
        <end position="256"/>
    </location>
</feature>
<sequence>MSLTAETFMYKEEILKKKKKATWRICKSVFRCFSSKLAVPRVICLQLIAVLAVCSSSGFRWKRGFEGYPHELETIDLGRAEETTHTIRFPLPVRTVRVTKTVAVPVPVPYPIRRDVPVPVHVPKPVPVPVSYPVPVPHPVPVNLQQQTAPIGLVLYDAGRSLEGYNGFSGATGSTGATLGHHEGSIGVVVGASYGVSGPAGAEEKYPGTVVNEAVGVSRHADAGGSGQNQGSYSYQNSYQNNGSDSSTGTGGSSDSYSITKSVEPNYDGSASDVGANSIQGYGEDSKGK</sequence>
<organism evidence="2 3">
    <name type="scientific">Coptotermes formosanus</name>
    <name type="common">Formosan subterranean termite</name>
    <dbReference type="NCBI Taxonomy" id="36987"/>
    <lineage>
        <taxon>Eukaryota</taxon>
        <taxon>Metazoa</taxon>
        <taxon>Ecdysozoa</taxon>
        <taxon>Arthropoda</taxon>
        <taxon>Hexapoda</taxon>
        <taxon>Insecta</taxon>
        <taxon>Pterygota</taxon>
        <taxon>Neoptera</taxon>
        <taxon>Polyneoptera</taxon>
        <taxon>Dictyoptera</taxon>
        <taxon>Blattodea</taxon>
        <taxon>Blattoidea</taxon>
        <taxon>Termitoidae</taxon>
        <taxon>Rhinotermitidae</taxon>
        <taxon>Coptotermes</taxon>
    </lineage>
</organism>
<protein>
    <submittedName>
        <fullName evidence="2">Uncharacterized protein</fullName>
    </submittedName>
</protein>
<dbReference type="AlphaFoldDB" id="A0A6L2Q8G8"/>
<evidence type="ECO:0000313" key="2">
    <source>
        <dbReference type="EMBL" id="GFG40290.1"/>
    </source>
</evidence>
<comment type="caution">
    <text evidence="2">The sequence shown here is derived from an EMBL/GenBank/DDBJ whole genome shotgun (WGS) entry which is preliminary data.</text>
</comment>
<accession>A0A6L2Q8G8</accession>
<proteinExistence type="predicted"/>
<evidence type="ECO:0000256" key="1">
    <source>
        <dbReference type="SAM" id="MobiDB-lite"/>
    </source>
</evidence>
<feature type="region of interest" description="Disordered" evidence="1">
    <location>
        <begin position="220"/>
        <end position="289"/>
    </location>
</feature>
<reference evidence="3" key="1">
    <citation type="submission" date="2020-01" db="EMBL/GenBank/DDBJ databases">
        <title>Draft genome sequence of the Termite Coptotermes fromosanus.</title>
        <authorList>
            <person name="Itakura S."/>
            <person name="Yosikawa Y."/>
            <person name="Umezawa K."/>
        </authorList>
    </citation>
    <scope>NUCLEOTIDE SEQUENCE [LARGE SCALE GENOMIC DNA]</scope>
</reference>
<dbReference type="InParanoid" id="A0A6L2Q8G8"/>
<keyword evidence="3" id="KW-1185">Reference proteome</keyword>
<gene>
    <name evidence="2" type="ORF">Cfor_12022</name>
</gene>
<dbReference type="Proteomes" id="UP000502823">
    <property type="component" value="Unassembled WGS sequence"/>
</dbReference>
<dbReference type="OrthoDB" id="8196534at2759"/>